<dbReference type="Pfam" id="PF01208">
    <property type="entry name" value="URO-D"/>
    <property type="match status" value="1"/>
</dbReference>
<feature type="domain" description="Uroporphyrinogen decarboxylase (URO-D)" evidence="1">
    <location>
        <begin position="101"/>
        <end position="346"/>
    </location>
</feature>
<accession>A0A1Q2MHK5</accession>
<keyword evidence="2" id="KW-0808">Transferase</keyword>
<name>A0A1Q2MHK5_9BACT</name>
<dbReference type="SUPFAM" id="SSF51726">
    <property type="entry name" value="UROD/MetE-like"/>
    <property type="match status" value="1"/>
</dbReference>
<organism evidence="2 3">
    <name type="scientific">Limihaloglobus sulfuriphilus</name>
    <dbReference type="NCBI Taxonomy" id="1851148"/>
    <lineage>
        <taxon>Bacteria</taxon>
        <taxon>Pseudomonadati</taxon>
        <taxon>Planctomycetota</taxon>
        <taxon>Phycisphaerae</taxon>
        <taxon>Sedimentisphaerales</taxon>
        <taxon>Sedimentisphaeraceae</taxon>
        <taxon>Limihaloglobus</taxon>
    </lineage>
</organism>
<dbReference type="InterPro" id="IPR038071">
    <property type="entry name" value="UROD/MetE-like_sf"/>
</dbReference>
<evidence type="ECO:0000259" key="1">
    <source>
        <dbReference type="Pfam" id="PF01208"/>
    </source>
</evidence>
<dbReference type="InterPro" id="IPR000257">
    <property type="entry name" value="Uroporphyrinogen_deCOase"/>
</dbReference>
<dbReference type="GO" id="GO:0006779">
    <property type="term" value="P:porphyrin-containing compound biosynthetic process"/>
    <property type="evidence" value="ECO:0007669"/>
    <property type="project" value="InterPro"/>
</dbReference>
<dbReference type="AlphaFoldDB" id="A0A1Q2MHK5"/>
<dbReference type="OrthoDB" id="9806656at2"/>
<sequence>MSKFEPDYNHLIDAANNIEPKRIPLYDHNVDAPFLSKVFGIDMLDLATNGKADDLREYMRRFCGFFLDTGYDTVSFECCIGAAMPGSGSLSGHKPGEIQNREDFEKYPWDKIEENFFRMYTPYFDLLCEFMPEGMKAVGGVGNGVFECVQEITGYQNLCLISYDDPQLYAELFTTVGDINAGIWKRFMETYSDIYAVMRFGDDLGYKSSSLLSAEDIKKHVIPQYRKITDIVHSYNKPFLLHTCGCIFNVMDDIIEEAKIDAKHSNEDAIAPFTDWIERYGDRIGNFGGIDMDVICRQSPDEIRAYTLDILEKSMGHGGVAFGSGNSVPHYVPVEGYYAMTNTIREFRGDK</sequence>
<dbReference type="GO" id="GO:0004853">
    <property type="term" value="F:uroporphyrinogen decarboxylase activity"/>
    <property type="evidence" value="ECO:0007669"/>
    <property type="project" value="InterPro"/>
</dbReference>
<dbReference type="RefSeq" id="WP_146683878.1">
    <property type="nucleotide sequence ID" value="NZ_CP019646.1"/>
</dbReference>
<gene>
    <name evidence="2" type="ORF">SMSP2_02110</name>
</gene>
<evidence type="ECO:0000313" key="3">
    <source>
        <dbReference type="Proteomes" id="UP000188181"/>
    </source>
</evidence>
<dbReference type="Gene3D" id="3.20.20.210">
    <property type="match status" value="1"/>
</dbReference>
<dbReference type="PANTHER" id="PTHR47099:SF1">
    <property type="entry name" value="METHYLCOBAMIDE:COM METHYLTRANSFERASE MTBA"/>
    <property type="match status" value="1"/>
</dbReference>
<keyword evidence="3" id="KW-1185">Reference proteome</keyword>
<dbReference type="GO" id="GO:0032259">
    <property type="term" value="P:methylation"/>
    <property type="evidence" value="ECO:0007669"/>
    <property type="project" value="UniProtKB-KW"/>
</dbReference>
<evidence type="ECO:0000313" key="2">
    <source>
        <dbReference type="EMBL" id="AQQ71732.1"/>
    </source>
</evidence>
<dbReference type="Proteomes" id="UP000188181">
    <property type="component" value="Chromosome"/>
</dbReference>
<proteinExistence type="predicted"/>
<dbReference type="PANTHER" id="PTHR47099">
    <property type="entry name" value="METHYLCOBAMIDE:COM METHYLTRANSFERASE MTBA"/>
    <property type="match status" value="1"/>
</dbReference>
<dbReference type="EMBL" id="CP019646">
    <property type="protein sequence ID" value="AQQ71732.1"/>
    <property type="molecule type" value="Genomic_DNA"/>
</dbReference>
<dbReference type="InterPro" id="IPR052024">
    <property type="entry name" value="Methanogen_methyltrans"/>
</dbReference>
<protein>
    <submittedName>
        <fullName evidence="2">Methylcobalamin:coenzyme M methyltransferase</fullName>
    </submittedName>
</protein>
<dbReference type="GO" id="GO:0008168">
    <property type="term" value="F:methyltransferase activity"/>
    <property type="evidence" value="ECO:0007669"/>
    <property type="project" value="UniProtKB-KW"/>
</dbReference>
<dbReference type="KEGG" id="pbas:SMSP2_02110"/>
<reference evidence="3" key="1">
    <citation type="submission" date="2017-02" db="EMBL/GenBank/DDBJ databases">
        <title>Comparative genomics and description of representatives of a novel lineage of planctomycetes thriving in anoxic sediments.</title>
        <authorList>
            <person name="Spring S."/>
            <person name="Bunk B."/>
            <person name="Sproer C."/>
        </authorList>
    </citation>
    <scope>NUCLEOTIDE SEQUENCE [LARGE SCALE GENOMIC DNA]</scope>
    <source>
        <strain evidence="3">SM-Chi-D1</strain>
    </source>
</reference>
<keyword evidence="2" id="KW-0489">Methyltransferase</keyword>
<dbReference type="STRING" id="1851148.SMSP2_02110"/>